<name>A0ABX5LMR7_9BACT</name>
<reference evidence="1 2" key="1">
    <citation type="submission" date="2018-05" db="EMBL/GenBank/DDBJ databases">
        <title>Animal gut microbial communities from fecal samples from Wisconsin, USA.</title>
        <authorList>
            <person name="Neumann A."/>
        </authorList>
    </citation>
    <scope>NUCLEOTIDE SEQUENCE [LARGE SCALE GENOMIC DNA]</scope>
    <source>
        <strain evidence="1 2">UWS4</strain>
    </source>
</reference>
<dbReference type="Proteomes" id="UP000245523">
    <property type="component" value="Unassembled WGS sequence"/>
</dbReference>
<sequence length="48" mass="5694">MRGRAAAHKNIGGFTNEFNNWRNHFYDFFLGGNYCIKRILLLQDFQKA</sequence>
<dbReference type="EMBL" id="QGHD01000006">
    <property type="protein sequence ID" value="PWL03451.1"/>
    <property type="molecule type" value="Genomic_DNA"/>
</dbReference>
<evidence type="ECO:0000313" key="1">
    <source>
        <dbReference type="EMBL" id="PWL03451.1"/>
    </source>
</evidence>
<protein>
    <submittedName>
        <fullName evidence="1">Uncharacterized protein</fullName>
    </submittedName>
</protein>
<gene>
    <name evidence="1" type="ORF">B0H50_106111</name>
</gene>
<organism evidence="1 2">
    <name type="scientific">Hallerella porci</name>
    <dbReference type="NCBI Taxonomy" id="1945871"/>
    <lineage>
        <taxon>Bacteria</taxon>
        <taxon>Pseudomonadati</taxon>
        <taxon>Fibrobacterota</taxon>
        <taxon>Fibrobacteria</taxon>
        <taxon>Fibrobacterales</taxon>
        <taxon>Fibrobacteraceae</taxon>
        <taxon>Hallerella</taxon>
    </lineage>
</organism>
<accession>A0ABX5LMR7</accession>
<keyword evidence="2" id="KW-1185">Reference proteome</keyword>
<proteinExistence type="predicted"/>
<comment type="caution">
    <text evidence="1">The sequence shown here is derived from an EMBL/GenBank/DDBJ whole genome shotgun (WGS) entry which is preliminary data.</text>
</comment>
<evidence type="ECO:0000313" key="2">
    <source>
        <dbReference type="Proteomes" id="UP000245523"/>
    </source>
</evidence>